<keyword evidence="6" id="KW-0255">Endonuclease</keyword>
<dbReference type="GO" id="GO:0003677">
    <property type="term" value="F:DNA binding"/>
    <property type="evidence" value="ECO:0007669"/>
    <property type="project" value="UniProtKB-KW"/>
</dbReference>
<name>A0AA46SA54_9GAMM</name>
<dbReference type="Gene3D" id="3.90.220.20">
    <property type="entry name" value="DNA methylase specificity domains"/>
    <property type="match status" value="2"/>
</dbReference>
<protein>
    <submittedName>
        <fullName evidence="6">Restriction endonuclease subunit S</fullName>
        <ecNumber evidence="6">3.1.21.-</ecNumber>
    </submittedName>
</protein>
<dbReference type="PANTHER" id="PTHR30408">
    <property type="entry name" value="TYPE-1 RESTRICTION ENZYME ECOKI SPECIFICITY PROTEIN"/>
    <property type="match status" value="1"/>
</dbReference>
<evidence type="ECO:0000256" key="1">
    <source>
        <dbReference type="ARBA" id="ARBA00010923"/>
    </source>
</evidence>
<proteinExistence type="inferred from homology"/>
<dbReference type="EMBL" id="CP089044">
    <property type="protein sequence ID" value="UYF77036.1"/>
    <property type="molecule type" value="Genomic_DNA"/>
</dbReference>
<dbReference type="InterPro" id="IPR044946">
    <property type="entry name" value="Restrct_endonuc_typeI_TRD_sf"/>
</dbReference>
<sequence length="331" mass="37337">MLFSSRAGIGDMAILDKPAATNQGFQSFVANNIDVYFLYSMGVKIKKFALSKASGSTFLEISRNQLAQMEFLAPSIDSNEQNQIGNFFQNLDQSIALHEKKLAQTQNLKKAMLEKMFPKAGSTQPEIRLKGFSGDWMNSQLSNFISIKHGFAFDGVYFSEIETNLCLLTPGNFMIGGGFKAEKFIYYNGEVPENYILQENDLLVTMTDLSKESDTLGLPALLPLMRGKTLLHNQRLGLVSFDNDELDKGFLFYLLQTKSYHKYIVLSATGTTVKHTSPNKILAFVCDVPEFEEQKEIGNFFKQLDETLALQQQQLQTLKNLKQAFLEKMFV</sequence>
<evidence type="ECO:0000313" key="6">
    <source>
        <dbReference type="EMBL" id="UYF77036.1"/>
    </source>
</evidence>
<evidence type="ECO:0000256" key="4">
    <source>
        <dbReference type="SAM" id="Coils"/>
    </source>
</evidence>
<dbReference type="GO" id="GO:0009307">
    <property type="term" value="P:DNA restriction-modification system"/>
    <property type="evidence" value="ECO:0007669"/>
    <property type="project" value="UniProtKB-KW"/>
</dbReference>
<gene>
    <name evidence="6" type="ORF">LSO58_15560</name>
</gene>
<evidence type="ECO:0000256" key="3">
    <source>
        <dbReference type="ARBA" id="ARBA00023125"/>
    </source>
</evidence>
<dbReference type="SUPFAM" id="SSF116734">
    <property type="entry name" value="DNA methylase specificity domain"/>
    <property type="match status" value="2"/>
</dbReference>
<evidence type="ECO:0000259" key="5">
    <source>
        <dbReference type="Pfam" id="PF01420"/>
    </source>
</evidence>
<accession>A0AA46SA54</accession>
<dbReference type="InterPro" id="IPR000055">
    <property type="entry name" value="Restrct_endonuc_typeI_TRD"/>
</dbReference>
<feature type="domain" description="Type I restriction modification DNA specificity" evidence="5">
    <location>
        <begin position="193"/>
        <end position="319"/>
    </location>
</feature>
<comment type="similarity">
    <text evidence="1">Belongs to the type-I restriction system S methylase family.</text>
</comment>
<dbReference type="AlphaFoldDB" id="A0AA46SA54"/>
<dbReference type="PANTHER" id="PTHR30408:SF12">
    <property type="entry name" value="TYPE I RESTRICTION ENZYME MJAVIII SPECIFICITY SUBUNIT"/>
    <property type="match status" value="1"/>
</dbReference>
<dbReference type="GO" id="GO:0004519">
    <property type="term" value="F:endonuclease activity"/>
    <property type="evidence" value="ECO:0007669"/>
    <property type="project" value="UniProtKB-KW"/>
</dbReference>
<dbReference type="EC" id="3.1.21.-" evidence="6"/>
<keyword evidence="3" id="KW-0238">DNA-binding</keyword>
<dbReference type="Proteomes" id="UP001164081">
    <property type="component" value="Chromosome"/>
</dbReference>
<keyword evidence="6" id="KW-0540">Nuclease</keyword>
<evidence type="ECO:0000256" key="2">
    <source>
        <dbReference type="ARBA" id="ARBA00022747"/>
    </source>
</evidence>
<reference evidence="6" key="1">
    <citation type="journal article" date="2022" name="J Glob Antimicrob Resist">
        <title>Comparative analysis of IMP-4- and OXA-58-containing plasmids of three carbapenemase-producing Acinetobacter ursingii strains in the Netherlands.</title>
        <authorList>
            <person name="Hendrickx A.P.A."/>
            <person name="Schade R.P."/>
            <person name="Landman F."/>
            <person name="Bosch T."/>
            <person name="Schouls L.M."/>
            <person name="van Dijk K."/>
        </authorList>
    </citation>
    <scope>NUCLEOTIDE SEQUENCE</scope>
    <source>
        <strain evidence="6">RIVM_C010761</strain>
    </source>
</reference>
<dbReference type="GO" id="GO:0016787">
    <property type="term" value="F:hydrolase activity"/>
    <property type="evidence" value="ECO:0007669"/>
    <property type="project" value="UniProtKB-KW"/>
</dbReference>
<evidence type="ECO:0000313" key="7">
    <source>
        <dbReference type="Proteomes" id="UP001164081"/>
    </source>
</evidence>
<organism evidence="6 7">
    <name type="scientific">Acinetobacter ursingii</name>
    <dbReference type="NCBI Taxonomy" id="108980"/>
    <lineage>
        <taxon>Bacteria</taxon>
        <taxon>Pseudomonadati</taxon>
        <taxon>Pseudomonadota</taxon>
        <taxon>Gammaproteobacteria</taxon>
        <taxon>Moraxellales</taxon>
        <taxon>Moraxellaceae</taxon>
        <taxon>Acinetobacter</taxon>
    </lineage>
</organism>
<dbReference type="Pfam" id="PF01420">
    <property type="entry name" value="Methylase_S"/>
    <property type="match status" value="2"/>
</dbReference>
<keyword evidence="6" id="KW-0378">Hydrolase</keyword>
<dbReference type="REBASE" id="668318">
    <property type="entry name" value="S2.Aur10761ORF15570P"/>
</dbReference>
<keyword evidence="2" id="KW-0680">Restriction system</keyword>
<dbReference type="InterPro" id="IPR052021">
    <property type="entry name" value="Type-I_RS_S_subunit"/>
</dbReference>
<feature type="coiled-coil region" evidence="4">
    <location>
        <begin position="301"/>
        <end position="328"/>
    </location>
</feature>
<feature type="domain" description="Type I restriction modification DNA specificity" evidence="5">
    <location>
        <begin position="2"/>
        <end position="104"/>
    </location>
</feature>
<keyword evidence="4" id="KW-0175">Coiled coil</keyword>